<feature type="domain" description="O-antigen ligase-related" evidence="6">
    <location>
        <begin position="274"/>
        <end position="429"/>
    </location>
</feature>
<evidence type="ECO:0000256" key="5">
    <source>
        <dbReference type="SAM" id="Phobius"/>
    </source>
</evidence>
<dbReference type="GO" id="GO:0016020">
    <property type="term" value="C:membrane"/>
    <property type="evidence" value="ECO:0007669"/>
    <property type="project" value="UniProtKB-SubCell"/>
</dbReference>
<feature type="transmembrane region" description="Helical" evidence="5">
    <location>
        <begin position="83"/>
        <end position="101"/>
    </location>
</feature>
<dbReference type="eggNOG" id="COG3307">
    <property type="taxonomic scope" value="Bacteria"/>
</dbReference>
<proteinExistence type="predicted"/>
<name>D1C2X5_SPHTD</name>
<organism evidence="7 8">
    <name type="scientific">Sphaerobacter thermophilus (strain ATCC 49802 / DSM 20745 / KCCM 41009 / NCIMB 13125 / S 6022)</name>
    <dbReference type="NCBI Taxonomy" id="479434"/>
    <lineage>
        <taxon>Bacteria</taxon>
        <taxon>Pseudomonadati</taxon>
        <taxon>Thermomicrobiota</taxon>
        <taxon>Thermomicrobia</taxon>
        <taxon>Sphaerobacterales</taxon>
        <taxon>Sphaerobacterineae</taxon>
        <taxon>Sphaerobacteraceae</taxon>
        <taxon>Sphaerobacter</taxon>
    </lineage>
</organism>
<feature type="transmembrane region" description="Helical" evidence="5">
    <location>
        <begin position="40"/>
        <end position="63"/>
    </location>
</feature>
<feature type="transmembrane region" description="Helical" evidence="5">
    <location>
        <begin position="218"/>
        <end position="238"/>
    </location>
</feature>
<dbReference type="RefSeq" id="WP_012871639.1">
    <property type="nucleotide sequence ID" value="NC_013523.1"/>
</dbReference>
<dbReference type="PANTHER" id="PTHR37422">
    <property type="entry name" value="TEICHURONIC ACID BIOSYNTHESIS PROTEIN TUAE"/>
    <property type="match status" value="1"/>
</dbReference>
<evidence type="ECO:0000313" key="7">
    <source>
        <dbReference type="EMBL" id="ACZ38592.1"/>
    </source>
</evidence>
<reference evidence="8" key="1">
    <citation type="submission" date="2009-11" db="EMBL/GenBank/DDBJ databases">
        <title>The complete chromosome 1 of Sphaerobacter thermophilus DSM 20745.</title>
        <authorList>
            <person name="Lucas S."/>
            <person name="Copeland A."/>
            <person name="Lapidus A."/>
            <person name="Glavina del Rio T."/>
            <person name="Dalin E."/>
            <person name="Tice H."/>
            <person name="Bruce D."/>
            <person name="Goodwin L."/>
            <person name="Pitluck S."/>
            <person name="Kyrpides N."/>
            <person name="Mavromatis K."/>
            <person name="Ivanova N."/>
            <person name="Mikhailova N."/>
            <person name="LaButti K.M."/>
            <person name="Clum A."/>
            <person name="Sun H.I."/>
            <person name="Brettin T."/>
            <person name="Detter J.C."/>
            <person name="Han C."/>
            <person name="Larimer F."/>
            <person name="Land M."/>
            <person name="Hauser L."/>
            <person name="Markowitz V."/>
            <person name="Cheng J.F."/>
            <person name="Hugenholtz P."/>
            <person name="Woyke T."/>
            <person name="Wu D."/>
            <person name="Steenblock K."/>
            <person name="Schneider S."/>
            <person name="Pukall R."/>
            <person name="Goeker M."/>
            <person name="Klenk H.P."/>
            <person name="Eisen J.A."/>
        </authorList>
    </citation>
    <scope>NUCLEOTIDE SEQUENCE [LARGE SCALE GENOMIC DNA]</scope>
    <source>
        <strain evidence="8">ATCC 49802 / DSM 20745 / S 6022</strain>
    </source>
</reference>
<protein>
    <submittedName>
        <fullName evidence="7">O-antigen polymerase</fullName>
    </submittedName>
</protein>
<feature type="transmembrane region" description="Helical" evidence="5">
    <location>
        <begin position="450"/>
        <end position="468"/>
    </location>
</feature>
<evidence type="ECO:0000313" key="8">
    <source>
        <dbReference type="Proteomes" id="UP000002027"/>
    </source>
</evidence>
<feature type="transmembrane region" description="Helical" evidence="5">
    <location>
        <begin position="312"/>
        <end position="330"/>
    </location>
</feature>
<dbReference type="AlphaFoldDB" id="D1C2X5"/>
<keyword evidence="2 5" id="KW-0812">Transmembrane</keyword>
<dbReference type="InterPro" id="IPR007016">
    <property type="entry name" value="O-antigen_ligase-rel_domated"/>
</dbReference>
<dbReference type="InParanoid" id="D1C2X5"/>
<feature type="transmembrane region" description="Helical" evidence="5">
    <location>
        <begin position="139"/>
        <end position="156"/>
    </location>
</feature>
<dbReference type="HOGENOM" id="CLU_041909_0_0_0"/>
<dbReference type="InterPro" id="IPR051533">
    <property type="entry name" value="WaaL-like"/>
</dbReference>
<keyword evidence="8" id="KW-1185">Reference proteome</keyword>
<feature type="transmembrane region" description="Helical" evidence="5">
    <location>
        <begin position="425"/>
        <end position="443"/>
    </location>
</feature>
<dbReference type="PANTHER" id="PTHR37422:SF13">
    <property type="entry name" value="LIPOPOLYSACCHARIDE BIOSYNTHESIS PROTEIN PA4999-RELATED"/>
    <property type="match status" value="1"/>
</dbReference>
<reference evidence="7 8" key="2">
    <citation type="journal article" date="2010" name="Stand. Genomic Sci.">
        <title>Complete genome sequence of Desulfohalobium retbaense type strain (HR(100)).</title>
        <authorList>
            <person name="Spring S."/>
            <person name="Nolan M."/>
            <person name="Lapidus A."/>
            <person name="Glavina Del Rio T."/>
            <person name="Copeland A."/>
            <person name="Tice H."/>
            <person name="Cheng J.F."/>
            <person name="Lucas S."/>
            <person name="Land M."/>
            <person name="Chen F."/>
            <person name="Bruce D."/>
            <person name="Goodwin L."/>
            <person name="Pitluck S."/>
            <person name="Ivanova N."/>
            <person name="Mavromatis K."/>
            <person name="Mikhailova N."/>
            <person name="Pati A."/>
            <person name="Chen A."/>
            <person name="Palaniappan K."/>
            <person name="Hauser L."/>
            <person name="Chang Y.J."/>
            <person name="Jeffries C.D."/>
            <person name="Munk C."/>
            <person name="Kiss H."/>
            <person name="Chain P."/>
            <person name="Han C."/>
            <person name="Brettin T."/>
            <person name="Detter J.C."/>
            <person name="Schuler E."/>
            <person name="Goker M."/>
            <person name="Rohde M."/>
            <person name="Bristow J."/>
            <person name="Eisen J.A."/>
            <person name="Markowitz V."/>
            <person name="Hugenholtz P."/>
            <person name="Kyrpides N.C."/>
            <person name="Klenk H.P."/>
        </authorList>
    </citation>
    <scope>NUCLEOTIDE SEQUENCE [LARGE SCALE GENOMIC DNA]</scope>
    <source>
        <strain evidence="8">ATCC 49802 / DSM 20745 / S 6022</strain>
    </source>
</reference>
<sequence>MRFSTAKPLPGLPAPTLIGWVLAVTAVLAILVLPRPFDLLAIPAVAAGLFYLLVPAAAAVFLVASVPVQATGAISAGGVEWTATKVALGAAMGALAIHLVTRRETIRWSSILVPYSAYLLVMVASMHDAQYLRPAIAEIYRWSTPLFTFLLVLHVVRSRRAALAIPIAIGAGVLWQATSGVIQSLLELGPESFAAGSGLSRAYGSFGKPNTYAAYLELSVPMLLVLAGWGIGQVVQQFHTYRQSRLHGMLASRAERASLIRWSGFSLWMAGCTLAGLVGIVLSFSRGAWLGTAAGLLAMLLVSARGLPIARVAIAGAVAVALFAGGMRYAPEAVQARYEQLVSQVRLFDSRQVIVTAENFASVERMAHWQTGIAMFQAEPLLGVGVGNYNARFREFQIHPGFPNSAGHAHNYYIHTAAETGTLGLAAYLWLIGTALAVALRAARTTQDALSRAVGLGAVGVTVALMVHNVVENLHVLSLGIQLAAIWALAVLALYNPPWRGVTRAREGTNSA</sequence>
<dbReference type="Proteomes" id="UP000002027">
    <property type="component" value="Chromosome 1"/>
</dbReference>
<comment type="subcellular location">
    <subcellularLocation>
        <location evidence="1">Membrane</location>
        <topology evidence="1">Multi-pass membrane protein</topology>
    </subcellularLocation>
</comment>
<dbReference type="EMBL" id="CP001823">
    <property type="protein sequence ID" value="ACZ38592.1"/>
    <property type="molecule type" value="Genomic_DNA"/>
</dbReference>
<evidence type="ECO:0000256" key="4">
    <source>
        <dbReference type="ARBA" id="ARBA00023136"/>
    </source>
</evidence>
<dbReference type="OrthoDB" id="9806320at2"/>
<evidence type="ECO:0000256" key="1">
    <source>
        <dbReference type="ARBA" id="ARBA00004141"/>
    </source>
</evidence>
<feature type="transmembrane region" description="Helical" evidence="5">
    <location>
        <begin position="288"/>
        <end position="307"/>
    </location>
</feature>
<evidence type="ECO:0000256" key="2">
    <source>
        <dbReference type="ARBA" id="ARBA00022692"/>
    </source>
</evidence>
<feature type="transmembrane region" description="Helical" evidence="5">
    <location>
        <begin position="12"/>
        <end position="33"/>
    </location>
</feature>
<evidence type="ECO:0000256" key="3">
    <source>
        <dbReference type="ARBA" id="ARBA00022989"/>
    </source>
</evidence>
<feature type="transmembrane region" description="Helical" evidence="5">
    <location>
        <begin position="474"/>
        <end position="495"/>
    </location>
</feature>
<feature type="transmembrane region" description="Helical" evidence="5">
    <location>
        <begin position="108"/>
        <end position="127"/>
    </location>
</feature>
<feature type="transmembrane region" description="Helical" evidence="5">
    <location>
        <begin position="163"/>
        <end position="186"/>
    </location>
</feature>
<dbReference type="Pfam" id="PF04932">
    <property type="entry name" value="Wzy_C"/>
    <property type="match status" value="1"/>
</dbReference>
<dbReference type="STRING" id="479434.Sthe_1156"/>
<dbReference type="KEGG" id="sti:Sthe_1156"/>
<keyword evidence="3 5" id="KW-1133">Transmembrane helix</keyword>
<evidence type="ECO:0000259" key="6">
    <source>
        <dbReference type="Pfam" id="PF04932"/>
    </source>
</evidence>
<feature type="transmembrane region" description="Helical" evidence="5">
    <location>
        <begin position="259"/>
        <end position="282"/>
    </location>
</feature>
<keyword evidence="4 5" id="KW-0472">Membrane</keyword>
<accession>D1C2X5</accession>
<gene>
    <name evidence="7" type="ordered locus">Sthe_1156</name>
</gene>